<dbReference type="EMBL" id="JBHSBB010000034">
    <property type="protein sequence ID" value="MFC4036032.1"/>
    <property type="molecule type" value="Genomic_DNA"/>
</dbReference>
<keyword evidence="2 5" id="KW-0808">Transferase</keyword>
<dbReference type="InterPro" id="IPR001296">
    <property type="entry name" value="Glyco_trans_1"/>
</dbReference>
<evidence type="ECO:0000313" key="6">
    <source>
        <dbReference type="Proteomes" id="UP001595765"/>
    </source>
</evidence>
<dbReference type="RefSeq" id="WP_386437002.1">
    <property type="nucleotide sequence ID" value="NZ_JBHSBB010000034.1"/>
</dbReference>
<name>A0ABV8HYC9_9ACTN</name>
<keyword evidence="5" id="KW-0328">Glycosyltransferase</keyword>
<feature type="domain" description="Glycosyl transferase family 1" evidence="4">
    <location>
        <begin position="200"/>
        <end position="353"/>
    </location>
</feature>
<evidence type="ECO:0000259" key="4">
    <source>
        <dbReference type="Pfam" id="PF00534"/>
    </source>
</evidence>
<reference evidence="6" key="1">
    <citation type="journal article" date="2019" name="Int. J. Syst. Evol. Microbiol.">
        <title>The Global Catalogue of Microorganisms (GCM) 10K type strain sequencing project: providing services to taxonomists for standard genome sequencing and annotation.</title>
        <authorList>
            <consortium name="The Broad Institute Genomics Platform"/>
            <consortium name="The Broad Institute Genome Sequencing Center for Infectious Disease"/>
            <person name="Wu L."/>
            <person name="Ma J."/>
        </authorList>
    </citation>
    <scope>NUCLEOTIDE SEQUENCE [LARGE SCALE GENOMIC DNA]</scope>
    <source>
        <strain evidence="6">CGMCC 4.7237</strain>
    </source>
</reference>
<evidence type="ECO:0000256" key="1">
    <source>
        <dbReference type="ARBA" id="ARBA00021292"/>
    </source>
</evidence>
<dbReference type="Gene3D" id="3.40.50.2000">
    <property type="entry name" value="Glycogen Phosphorylase B"/>
    <property type="match status" value="2"/>
</dbReference>
<evidence type="ECO:0000313" key="5">
    <source>
        <dbReference type="EMBL" id="MFC4036032.1"/>
    </source>
</evidence>
<evidence type="ECO:0000256" key="2">
    <source>
        <dbReference type="ARBA" id="ARBA00022679"/>
    </source>
</evidence>
<dbReference type="CDD" id="cd03820">
    <property type="entry name" value="GT4_AmsD-like"/>
    <property type="match status" value="1"/>
</dbReference>
<dbReference type="PANTHER" id="PTHR12526:SF627">
    <property type="entry name" value="D-RHAMNOSYLTRANSFERASE WBPZ"/>
    <property type="match status" value="1"/>
</dbReference>
<organism evidence="5 6">
    <name type="scientific">Streptomyces polygonati</name>
    <dbReference type="NCBI Taxonomy" id="1617087"/>
    <lineage>
        <taxon>Bacteria</taxon>
        <taxon>Bacillati</taxon>
        <taxon>Actinomycetota</taxon>
        <taxon>Actinomycetes</taxon>
        <taxon>Kitasatosporales</taxon>
        <taxon>Streptomycetaceae</taxon>
        <taxon>Streptomyces</taxon>
    </lineage>
</organism>
<dbReference type="SUPFAM" id="SSF53756">
    <property type="entry name" value="UDP-Glycosyltransferase/glycogen phosphorylase"/>
    <property type="match status" value="1"/>
</dbReference>
<evidence type="ECO:0000256" key="3">
    <source>
        <dbReference type="SAM" id="MobiDB-lite"/>
    </source>
</evidence>
<dbReference type="Proteomes" id="UP001595765">
    <property type="component" value="Unassembled WGS sequence"/>
</dbReference>
<comment type="caution">
    <text evidence="5">The sequence shown here is derived from an EMBL/GenBank/DDBJ whole genome shotgun (WGS) entry which is preliminary data.</text>
</comment>
<dbReference type="Pfam" id="PF00534">
    <property type="entry name" value="Glycos_transf_1"/>
    <property type="match status" value="1"/>
</dbReference>
<protein>
    <recommendedName>
        <fullName evidence="1">D-inositol 3-phosphate glycosyltransferase</fullName>
    </recommendedName>
</protein>
<keyword evidence="6" id="KW-1185">Reference proteome</keyword>
<dbReference type="GO" id="GO:0016757">
    <property type="term" value="F:glycosyltransferase activity"/>
    <property type="evidence" value="ECO:0007669"/>
    <property type="project" value="UniProtKB-KW"/>
</dbReference>
<gene>
    <name evidence="5" type="ORF">ACFO3J_31915</name>
</gene>
<sequence>MRIAFLMNNAYGIGGTIRTTCNLAGQLAAEHEVEIVSVFRDRDEPSFAYDPRIRLRPLADLRADSPSSVRDDPGRRRPAAVFPASDRRHAEYSALTDELIGRCLAELDADVVVGTRPGLNVHLARQAPRRLVRVAQEHLTLDTHSTRLVLALRRHYPALDAVTTTTEADAAVYRRRMPGVRVTAVPNSVPSAAVPPSDCTAPVVVAAGRLAEAKRYDDLIRAFARVGDTRPDWRLKLYGSGEQQDRLAALITELGVGQRVTLMGPVAPLEPELAKASLLAVTSSMESFGMTIVEAMRVGLPVVATDCPLGPREIVRDGVTGLLVPPRDIAGIAGALLALIEDDGRRKEMGRAALLSAERYDPAVIADQHVRLFRALLAARSAPGHRARAGVRAGAGRGLGALLSVADTAGAAVRRARRGAHRVGQESGKGSGQGSDPGSHSAGGSDPSPESGAR</sequence>
<feature type="region of interest" description="Disordered" evidence="3">
    <location>
        <begin position="414"/>
        <end position="454"/>
    </location>
</feature>
<dbReference type="PANTHER" id="PTHR12526">
    <property type="entry name" value="GLYCOSYLTRANSFERASE"/>
    <property type="match status" value="1"/>
</dbReference>
<proteinExistence type="predicted"/>
<accession>A0ABV8HYC9</accession>